<dbReference type="InterPro" id="IPR001123">
    <property type="entry name" value="LeuE-type"/>
</dbReference>
<evidence type="ECO:0000313" key="9">
    <source>
        <dbReference type="Proteomes" id="UP000283734"/>
    </source>
</evidence>
<dbReference type="EMBL" id="QYYA01000003">
    <property type="protein sequence ID" value="RJG17312.1"/>
    <property type="molecule type" value="Genomic_DNA"/>
</dbReference>
<feature type="transmembrane region" description="Helical" evidence="7">
    <location>
        <begin position="179"/>
        <end position="196"/>
    </location>
</feature>
<keyword evidence="5 7" id="KW-0472">Membrane</keyword>
<protein>
    <submittedName>
        <fullName evidence="8">LysE family translocator</fullName>
    </submittedName>
</protein>
<keyword evidence="2" id="KW-1003">Cell membrane</keyword>
<dbReference type="OrthoDB" id="9812084at2"/>
<proteinExistence type="predicted"/>
<feature type="transmembrane region" description="Helical" evidence="7">
    <location>
        <begin position="142"/>
        <end position="167"/>
    </location>
</feature>
<accession>A0A418XWX9</accession>
<evidence type="ECO:0000256" key="2">
    <source>
        <dbReference type="ARBA" id="ARBA00022475"/>
    </source>
</evidence>
<gene>
    <name evidence="8" type="ORF">D4A39_11320</name>
</gene>
<organism evidence="8 9">
    <name type="scientific">Alcanivorax profundi</name>
    <dbReference type="NCBI Taxonomy" id="2338368"/>
    <lineage>
        <taxon>Bacteria</taxon>
        <taxon>Pseudomonadati</taxon>
        <taxon>Pseudomonadota</taxon>
        <taxon>Gammaproteobacteria</taxon>
        <taxon>Oceanospirillales</taxon>
        <taxon>Alcanivoracaceae</taxon>
        <taxon>Alcanivorax</taxon>
    </lineage>
</organism>
<dbReference type="GO" id="GO:0033228">
    <property type="term" value="P:cysteine export across plasma membrane"/>
    <property type="evidence" value="ECO:0007669"/>
    <property type="project" value="TreeGrafter"/>
</dbReference>
<evidence type="ECO:0000256" key="6">
    <source>
        <dbReference type="SAM" id="MobiDB-lite"/>
    </source>
</evidence>
<dbReference type="AlphaFoldDB" id="A0A418XWX9"/>
<dbReference type="GO" id="GO:0005886">
    <property type="term" value="C:plasma membrane"/>
    <property type="evidence" value="ECO:0007669"/>
    <property type="project" value="UniProtKB-SubCell"/>
</dbReference>
<evidence type="ECO:0000256" key="1">
    <source>
        <dbReference type="ARBA" id="ARBA00004651"/>
    </source>
</evidence>
<feature type="transmembrane region" description="Helical" evidence="7">
    <location>
        <begin position="74"/>
        <end position="91"/>
    </location>
</feature>
<comment type="subcellular location">
    <subcellularLocation>
        <location evidence="1">Cell membrane</location>
        <topology evidence="1">Multi-pass membrane protein</topology>
    </subcellularLocation>
</comment>
<comment type="caution">
    <text evidence="8">The sequence shown here is derived from an EMBL/GenBank/DDBJ whole genome shotgun (WGS) entry which is preliminary data.</text>
</comment>
<evidence type="ECO:0000256" key="5">
    <source>
        <dbReference type="ARBA" id="ARBA00023136"/>
    </source>
</evidence>
<evidence type="ECO:0000256" key="3">
    <source>
        <dbReference type="ARBA" id="ARBA00022692"/>
    </source>
</evidence>
<dbReference type="GO" id="GO:0015171">
    <property type="term" value="F:amino acid transmembrane transporter activity"/>
    <property type="evidence" value="ECO:0007669"/>
    <property type="project" value="TreeGrafter"/>
</dbReference>
<dbReference type="RefSeq" id="WP_119918131.1">
    <property type="nucleotide sequence ID" value="NZ_QYYA01000003.1"/>
</dbReference>
<keyword evidence="4 7" id="KW-1133">Transmembrane helix</keyword>
<keyword evidence="3 7" id="KW-0812">Transmembrane</keyword>
<evidence type="ECO:0000256" key="7">
    <source>
        <dbReference type="SAM" id="Phobius"/>
    </source>
</evidence>
<keyword evidence="9" id="KW-1185">Reference proteome</keyword>
<evidence type="ECO:0000313" key="8">
    <source>
        <dbReference type="EMBL" id="RJG17312.1"/>
    </source>
</evidence>
<feature type="region of interest" description="Disordered" evidence="6">
    <location>
        <begin position="201"/>
        <end position="222"/>
    </location>
</feature>
<feature type="compositionally biased region" description="Polar residues" evidence="6">
    <location>
        <begin position="201"/>
        <end position="212"/>
    </location>
</feature>
<sequence length="230" mass="25338">MPMEQIFALVGFVAVMTGTPGPNNLMLVSSGANAGFIRSLPHILGIVIGCQIMLLCIAQGLGQLLSHSPSLVNGLRITGALYLLWLAWQLVRNRSLQDHPQQQQPLTFIQAALFQWINPKAWMMTLTGVATFTQPHNFTPSMLLLAGTFVVVGLPLISSWNLFGAALKNGLKKGKRLRYFNRVMAVLLVASLYPTFGIQPSQASEVQPSSSPAPQPERKRDKLEWWMSVM</sequence>
<feature type="transmembrane region" description="Helical" evidence="7">
    <location>
        <begin position="44"/>
        <end position="62"/>
    </location>
</feature>
<reference evidence="8 9" key="1">
    <citation type="submission" date="2018-09" db="EMBL/GenBank/DDBJ databases">
        <title>Alcanivorax profundi sp. nov., isolated from 1000 m-depth seawater of the Mariana Trench.</title>
        <authorList>
            <person name="Liu J."/>
        </authorList>
    </citation>
    <scope>NUCLEOTIDE SEQUENCE [LARGE SCALE GENOMIC DNA]</scope>
    <source>
        <strain evidence="8 9">MTEO17</strain>
    </source>
</reference>
<evidence type="ECO:0000256" key="4">
    <source>
        <dbReference type="ARBA" id="ARBA00022989"/>
    </source>
</evidence>
<dbReference type="Pfam" id="PF01810">
    <property type="entry name" value="LysE"/>
    <property type="match status" value="1"/>
</dbReference>
<name>A0A418XWX9_9GAMM</name>
<dbReference type="PANTHER" id="PTHR30086">
    <property type="entry name" value="ARGININE EXPORTER PROTEIN ARGO"/>
    <property type="match status" value="1"/>
</dbReference>
<dbReference type="Proteomes" id="UP000283734">
    <property type="component" value="Unassembled WGS sequence"/>
</dbReference>
<dbReference type="PANTHER" id="PTHR30086:SF20">
    <property type="entry name" value="ARGININE EXPORTER PROTEIN ARGO-RELATED"/>
    <property type="match status" value="1"/>
</dbReference>